<proteinExistence type="predicted"/>
<accession>A0A195E056</accession>
<feature type="region of interest" description="Disordered" evidence="1">
    <location>
        <begin position="1"/>
        <end position="22"/>
    </location>
</feature>
<gene>
    <name evidence="2" type="ORF">ALC57_09365</name>
</gene>
<keyword evidence="3" id="KW-1185">Reference proteome</keyword>
<organism evidence="2 3">
    <name type="scientific">Trachymyrmex cornetzi</name>
    <dbReference type="NCBI Taxonomy" id="471704"/>
    <lineage>
        <taxon>Eukaryota</taxon>
        <taxon>Metazoa</taxon>
        <taxon>Ecdysozoa</taxon>
        <taxon>Arthropoda</taxon>
        <taxon>Hexapoda</taxon>
        <taxon>Insecta</taxon>
        <taxon>Pterygota</taxon>
        <taxon>Neoptera</taxon>
        <taxon>Endopterygota</taxon>
        <taxon>Hymenoptera</taxon>
        <taxon>Apocrita</taxon>
        <taxon>Aculeata</taxon>
        <taxon>Formicoidea</taxon>
        <taxon>Formicidae</taxon>
        <taxon>Myrmicinae</taxon>
        <taxon>Trachymyrmex</taxon>
    </lineage>
</organism>
<evidence type="ECO:0000313" key="3">
    <source>
        <dbReference type="Proteomes" id="UP000078492"/>
    </source>
</evidence>
<dbReference type="EMBL" id="KQ979999">
    <property type="protein sequence ID" value="KYN18259.1"/>
    <property type="molecule type" value="Genomic_DNA"/>
</dbReference>
<dbReference type="Proteomes" id="UP000078492">
    <property type="component" value="Unassembled WGS sequence"/>
</dbReference>
<protein>
    <submittedName>
        <fullName evidence="2">Uncharacterized protein</fullName>
    </submittedName>
</protein>
<dbReference type="AlphaFoldDB" id="A0A195E056"/>
<reference evidence="2 3" key="1">
    <citation type="submission" date="2015-09" db="EMBL/GenBank/DDBJ databases">
        <title>Trachymyrmex cornetzi WGS genome.</title>
        <authorList>
            <person name="Nygaard S."/>
            <person name="Hu H."/>
            <person name="Boomsma J."/>
            <person name="Zhang G."/>
        </authorList>
    </citation>
    <scope>NUCLEOTIDE SEQUENCE [LARGE SCALE GENOMIC DNA]</scope>
    <source>
        <strain evidence="2">Tcor2-1</strain>
        <tissue evidence="2">Whole body</tissue>
    </source>
</reference>
<name>A0A195E056_9HYME</name>
<feature type="compositionally biased region" description="Basic residues" evidence="1">
    <location>
        <begin position="1"/>
        <end position="18"/>
    </location>
</feature>
<evidence type="ECO:0000313" key="2">
    <source>
        <dbReference type="EMBL" id="KYN18259.1"/>
    </source>
</evidence>
<evidence type="ECO:0000256" key="1">
    <source>
        <dbReference type="SAM" id="MobiDB-lite"/>
    </source>
</evidence>
<sequence>MKKRRRVKKKGGRKKGKKKADILEKAKHPTCQLIHVYISLSLRREVSISPRDFGVWSRISIKRNCHYDGKYRETTEGSLIRERPIWKRGQDLGASGGTKTWTNREFIASPSWNLRTIEP</sequence>